<comment type="caution">
    <text evidence="2">The sequence shown here is derived from an EMBL/GenBank/DDBJ whole genome shotgun (WGS) entry which is preliminary data.</text>
</comment>
<evidence type="ECO:0000313" key="3">
    <source>
        <dbReference type="Proteomes" id="UP001311915"/>
    </source>
</evidence>
<dbReference type="Pfam" id="PF03732">
    <property type="entry name" value="Retrotrans_gag"/>
    <property type="match status" value="1"/>
</dbReference>
<feature type="domain" description="Retrotransposon gag" evidence="1">
    <location>
        <begin position="2"/>
        <end position="70"/>
    </location>
</feature>
<accession>A0AAV9MJ67</accession>
<dbReference type="EMBL" id="JAWPEI010000001">
    <property type="protein sequence ID" value="KAK4738097.1"/>
    <property type="molecule type" value="Genomic_DNA"/>
</dbReference>
<protein>
    <recommendedName>
        <fullName evidence="1">Retrotransposon gag domain-containing protein</fullName>
    </recommendedName>
</protein>
<keyword evidence="3" id="KW-1185">Reference proteome</keyword>
<sequence length="73" mass="8856">MRLFSRSLCGEALEWFTSHETRQWPSWNALAKDFIERFAYNVEIVPDRYSLEKMKQKSNESYREFASEIESER</sequence>
<evidence type="ECO:0000259" key="1">
    <source>
        <dbReference type="Pfam" id="PF03732"/>
    </source>
</evidence>
<dbReference type="AlphaFoldDB" id="A0AAV9MJ67"/>
<dbReference type="InterPro" id="IPR005162">
    <property type="entry name" value="Retrotrans_gag_dom"/>
</dbReference>
<proteinExistence type="predicted"/>
<gene>
    <name evidence="2" type="ORF">R3W88_001794</name>
</gene>
<organism evidence="2 3">
    <name type="scientific">Solanum pinnatisectum</name>
    <name type="common">tansyleaf nightshade</name>
    <dbReference type="NCBI Taxonomy" id="50273"/>
    <lineage>
        <taxon>Eukaryota</taxon>
        <taxon>Viridiplantae</taxon>
        <taxon>Streptophyta</taxon>
        <taxon>Embryophyta</taxon>
        <taxon>Tracheophyta</taxon>
        <taxon>Spermatophyta</taxon>
        <taxon>Magnoliopsida</taxon>
        <taxon>eudicotyledons</taxon>
        <taxon>Gunneridae</taxon>
        <taxon>Pentapetalae</taxon>
        <taxon>asterids</taxon>
        <taxon>lamiids</taxon>
        <taxon>Solanales</taxon>
        <taxon>Solanaceae</taxon>
        <taxon>Solanoideae</taxon>
        <taxon>Solaneae</taxon>
        <taxon>Solanum</taxon>
    </lineage>
</organism>
<reference evidence="2 3" key="1">
    <citation type="submission" date="2023-10" db="EMBL/GenBank/DDBJ databases">
        <title>Genome-Wide Identification Analysis in wild type Solanum Pinnatisectum Reveals Some Genes Defensing Phytophthora Infestans.</title>
        <authorList>
            <person name="Sun C."/>
        </authorList>
    </citation>
    <scope>NUCLEOTIDE SEQUENCE [LARGE SCALE GENOMIC DNA]</scope>
    <source>
        <strain evidence="2">LQN</strain>
        <tissue evidence="2">Leaf</tissue>
    </source>
</reference>
<evidence type="ECO:0000313" key="2">
    <source>
        <dbReference type="EMBL" id="KAK4738097.1"/>
    </source>
</evidence>
<dbReference type="Proteomes" id="UP001311915">
    <property type="component" value="Unassembled WGS sequence"/>
</dbReference>
<dbReference type="PANTHER" id="PTHR33223:SF8">
    <property type="entry name" value="OS04G0172440 PROTEIN"/>
    <property type="match status" value="1"/>
</dbReference>
<dbReference type="PANTHER" id="PTHR33223">
    <property type="entry name" value="CCHC-TYPE DOMAIN-CONTAINING PROTEIN"/>
    <property type="match status" value="1"/>
</dbReference>
<name>A0AAV9MJ67_9SOLN</name>